<comment type="pathway">
    <text evidence="1 6">Protein modification; peptidyl-diphthamide biosynthesis.</text>
</comment>
<dbReference type="PANTHER" id="PTHR10882:SF0">
    <property type="entry name" value="DIPHTHINE METHYL ESTER SYNTHASE"/>
    <property type="match status" value="1"/>
</dbReference>
<reference evidence="8 9" key="1">
    <citation type="submission" date="2022-04" db="EMBL/GenBank/DDBJ databases">
        <title>Complete genome of Methanothermobacter tenebrarum strain RMAS.</title>
        <authorList>
            <person name="Nakamura K."/>
            <person name="Oshima K."/>
            <person name="Hattori M."/>
            <person name="Kamagata Y."/>
            <person name="Takamizawa K."/>
        </authorList>
    </citation>
    <scope>NUCLEOTIDE SEQUENCE [LARGE SCALE GENOMIC DNA]</scope>
    <source>
        <strain evidence="8 9">RMAS</strain>
    </source>
</reference>
<comment type="subunit">
    <text evidence="6">Homodimer.</text>
</comment>
<evidence type="ECO:0000259" key="7">
    <source>
        <dbReference type="Pfam" id="PF00590"/>
    </source>
</evidence>
<dbReference type="PANTHER" id="PTHR10882">
    <property type="entry name" value="DIPHTHINE SYNTHASE"/>
    <property type="match status" value="1"/>
</dbReference>
<comment type="function">
    <text evidence="6">S-adenosyl-L-methionine-dependent methyltransferase that catalyzes the trimethylation of the amino group of the modified target histidine residue in translation elongation factor 2 (EF-2), to form an intermediate called diphthine. The three successive methylation reactions represent the second step of diphthamide biosynthesis.</text>
</comment>
<feature type="domain" description="Tetrapyrrole methylase" evidence="7">
    <location>
        <begin position="1"/>
        <end position="168"/>
    </location>
</feature>
<keyword evidence="3 6" id="KW-0489">Methyltransferase</keyword>
<name>A0ABM7YEI4_9EURY</name>
<dbReference type="InterPro" id="IPR035996">
    <property type="entry name" value="4pyrrol_Methylase_sf"/>
</dbReference>
<evidence type="ECO:0000256" key="3">
    <source>
        <dbReference type="ARBA" id="ARBA00022603"/>
    </source>
</evidence>
<sequence length="263" mass="29490">MLYIIGLGLYDENDISIKGMKTLKVCDRIFAEFYTAKLKDQSLSTIREETGKDIQIIGRKEIEEEMTPLEYAQGEDVALLVPGDPLVATTHSTLILEARRKNIKTRIIHSSSIFSAAPGLAGLQVYKFGKTTTIPFPEENYFPHSPYLTIKDNLEYDAHTLILLDIKAEENKYMSANEGLEYLLRVEEERGDDIIGLDSLAVVLARVGSSNPLIRADRIKKLRLEDFGGPLHCLIIPSKLHFLEAEYLVEIGGAPPEILEGER</sequence>
<dbReference type="HAMAP" id="MF_01084">
    <property type="entry name" value="Diphthine_synth"/>
    <property type="match status" value="1"/>
</dbReference>
<accession>A0ABM7YEI4</accession>
<organism evidence="8 9">
    <name type="scientific">Methanothermobacter tenebrarum</name>
    <dbReference type="NCBI Taxonomy" id="680118"/>
    <lineage>
        <taxon>Archaea</taxon>
        <taxon>Methanobacteriati</taxon>
        <taxon>Methanobacteriota</taxon>
        <taxon>Methanomada group</taxon>
        <taxon>Methanobacteria</taxon>
        <taxon>Methanobacteriales</taxon>
        <taxon>Methanobacteriaceae</taxon>
        <taxon>Methanothermobacter</taxon>
    </lineage>
</organism>
<dbReference type="Proteomes" id="UP000831817">
    <property type="component" value="Chromosome"/>
</dbReference>
<dbReference type="EMBL" id="AP025698">
    <property type="protein sequence ID" value="BDH79802.1"/>
    <property type="molecule type" value="Genomic_DNA"/>
</dbReference>
<evidence type="ECO:0000256" key="4">
    <source>
        <dbReference type="ARBA" id="ARBA00022679"/>
    </source>
</evidence>
<dbReference type="CDD" id="cd11647">
    <property type="entry name" value="DHP5_DphB"/>
    <property type="match status" value="1"/>
</dbReference>
<dbReference type="Gene3D" id="3.30.950.10">
    <property type="entry name" value="Methyltransferase, Cobalt-precorrin-4 Transmethylase, Domain 2"/>
    <property type="match status" value="1"/>
</dbReference>
<protein>
    <recommendedName>
        <fullName evidence="6">Diphthine synthase</fullName>
        <ecNumber evidence="6">2.1.1.98</ecNumber>
    </recommendedName>
    <alternativeName>
        <fullName evidence="6">Diphthamide biosynthesis methyltransferase</fullName>
    </alternativeName>
</protein>
<dbReference type="NCBIfam" id="TIGR00522">
    <property type="entry name" value="dph5"/>
    <property type="match status" value="1"/>
</dbReference>
<dbReference type="EC" id="2.1.1.98" evidence="6"/>
<dbReference type="InterPro" id="IPR014776">
    <property type="entry name" value="4pyrrole_Mease_sub2"/>
</dbReference>
<feature type="binding site" evidence="6">
    <location>
        <position position="232"/>
    </location>
    <ligand>
        <name>S-adenosyl-L-methionine</name>
        <dbReference type="ChEBI" id="CHEBI:59789"/>
    </ligand>
</feature>
<keyword evidence="9" id="KW-1185">Reference proteome</keyword>
<dbReference type="SUPFAM" id="SSF53790">
    <property type="entry name" value="Tetrapyrrole methylase"/>
    <property type="match status" value="1"/>
</dbReference>
<dbReference type="GeneID" id="71965707"/>
<evidence type="ECO:0000256" key="2">
    <source>
        <dbReference type="ARBA" id="ARBA00006729"/>
    </source>
</evidence>
<feature type="binding site" evidence="6">
    <location>
        <position position="207"/>
    </location>
    <ligand>
        <name>S-adenosyl-L-methionine</name>
        <dbReference type="ChEBI" id="CHEBI:59789"/>
    </ligand>
</feature>
<evidence type="ECO:0000256" key="6">
    <source>
        <dbReference type="HAMAP-Rule" id="MF_01084"/>
    </source>
</evidence>
<gene>
    <name evidence="6" type="primary">dphB</name>
    <name evidence="8" type="ORF">MTTB_11810</name>
</gene>
<comment type="catalytic activity">
    <reaction evidence="6">
        <text>2-[(3S)-amino-3-carboxypropyl]-L-histidyl-[translation elongation factor 2] + 3 S-adenosyl-L-methionine = diphthine-[translation elongation factor 2] + 3 S-adenosyl-L-homocysteine + 3 H(+)</text>
        <dbReference type="Rhea" id="RHEA:36415"/>
        <dbReference type="Rhea" id="RHEA-COMP:9749"/>
        <dbReference type="Rhea" id="RHEA-COMP:10172"/>
        <dbReference type="ChEBI" id="CHEBI:15378"/>
        <dbReference type="ChEBI" id="CHEBI:57856"/>
        <dbReference type="ChEBI" id="CHEBI:59789"/>
        <dbReference type="ChEBI" id="CHEBI:73995"/>
        <dbReference type="ChEBI" id="CHEBI:82696"/>
        <dbReference type="EC" id="2.1.1.98"/>
    </reaction>
</comment>
<feature type="binding site" evidence="6">
    <location>
        <begin position="112"/>
        <end position="113"/>
    </location>
    <ligand>
        <name>S-adenosyl-L-methionine</name>
        <dbReference type="ChEBI" id="CHEBI:59789"/>
    </ligand>
</feature>
<dbReference type="PIRSF" id="PIRSF036432">
    <property type="entry name" value="Diphthine_synth"/>
    <property type="match status" value="1"/>
</dbReference>
<dbReference type="Gene3D" id="3.40.1010.10">
    <property type="entry name" value="Cobalt-precorrin-4 Transmethylase, Domain 1"/>
    <property type="match status" value="1"/>
</dbReference>
<dbReference type="InterPro" id="IPR000878">
    <property type="entry name" value="4pyrrol_Mease"/>
</dbReference>
<evidence type="ECO:0000313" key="9">
    <source>
        <dbReference type="Proteomes" id="UP000831817"/>
    </source>
</evidence>
<dbReference type="InterPro" id="IPR004551">
    <property type="entry name" value="Dphthn_synthase"/>
</dbReference>
<feature type="binding site" evidence="6">
    <location>
        <position position="9"/>
    </location>
    <ligand>
        <name>S-adenosyl-L-methionine</name>
        <dbReference type="ChEBI" id="CHEBI:59789"/>
    </ligand>
</feature>
<comment type="similarity">
    <text evidence="2 6">Belongs to the diphthine synthase family.</text>
</comment>
<feature type="binding site" evidence="6">
    <location>
        <position position="87"/>
    </location>
    <ligand>
        <name>S-adenosyl-L-methionine</name>
        <dbReference type="ChEBI" id="CHEBI:59789"/>
    </ligand>
</feature>
<feature type="binding site" evidence="6">
    <location>
        <position position="84"/>
    </location>
    <ligand>
        <name>S-adenosyl-L-methionine</name>
        <dbReference type="ChEBI" id="CHEBI:59789"/>
    </ligand>
</feature>
<keyword evidence="5 6" id="KW-0949">S-adenosyl-L-methionine</keyword>
<keyword evidence="4 6" id="KW-0808">Transferase</keyword>
<evidence type="ECO:0000313" key="8">
    <source>
        <dbReference type="EMBL" id="BDH79802.1"/>
    </source>
</evidence>
<dbReference type="RefSeq" id="WP_248564124.1">
    <property type="nucleotide sequence ID" value="NZ_AP025698.1"/>
</dbReference>
<evidence type="ECO:0000256" key="1">
    <source>
        <dbReference type="ARBA" id="ARBA00005156"/>
    </source>
</evidence>
<proteinExistence type="inferred from homology"/>
<feature type="binding site" evidence="6">
    <location>
        <position position="164"/>
    </location>
    <ligand>
        <name>S-adenosyl-L-methionine</name>
        <dbReference type="ChEBI" id="CHEBI:59789"/>
    </ligand>
</feature>
<dbReference type="Pfam" id="PF00590">
    <property type="entry name" value="TP_methylase"/>
    <property type="match status" value="1"/>
</dbReference>
<dbReference type="InterPro" id="IPR014777">
    <property type="entry name" value="4pyrrole_Mease_sub1"/>
</dbReference>
<evidence type="ECO:0000256" key="5">
    <source>
        <dbReference type="ARBA" id="ARBA00022691"/>
    </source>
</evidence>